<accession>A0AAF3F6J0</accession>
<keyword evidence="2" id="KW-0732">Signal</keyword>
<evidence type="ECO:0000256" key="2">
    <source>
        <dbReference type="SAM" id="SignalP"/>
    </source>
</evidence>
<dbReference type="InterPro" id="IPR050111">
    <property type="entry name" value="C-type_lectin/snaclec_domain"/>
</dbReference>
<dbReference type="Pfam" id="PF00059">
    <property type="entry name" value="Lectin_C"/>
    <property type="match status" value="1"/>
</dbReference>
<keyword evidence="4" id="KW-1185">Reference proteome</keyword>
<feature type="chain" id="PRO_5042122558" description="C-type lectin domain-containing protein" evidence="2">
    <location>
        <begin position="20"/>
        <end position="370"/>
    </location>
</feature>
<name>A0AAF3F6J0_9BILA</name>
<keyword evidence="1" id="KW-0175">Coiled coil</keyword>
<dbReference type="AlphaFoldDB" id="A0AAF3F6J0"/>
<feature type="domain" description="C-type lectin" evidence="3">
    <location>
        <begin position="257"/>
        <end position="365"/>
    </location>
</feature>
<sequence length="370" mass="42236">MAVGLVITILLLSHQISSSIQPSDQLDQFTSPKDRAENLTRDRRTLNSKKDCPDTVLLGSCRKKLNQTESKLVEARAKICGLETEIQCEQKERSDEFIKINSKITQSDDRSTKIGADLKEIDSKVAEMSRNISTIVGQIETDLMGKMAKLEAALVDGRERNRELERKIAETKMKNDDLEAQLRTQNTEVREGKAKIGELDGKINALQNKNSGLETQIQFERENKTAEIVKLRADLNRTMSFLDLDGWSYLAKTASWYKVIGQDMTFDQAEAYCASQKIHLVSIHSQEENDFVWELAKTLAERGFWIGMKRNPNKGNALEWTDGSSVDFTNWYPRYPDSNTHAYLQSYHGKWAVWSPVNQRPFICKRSSQF</sequence>
<evidence type="ECO:0000259" key="3">
    <source>
        <dbReference type="PROSITE" id="PS50041"/>
    </source>
</evidence>
<dbReference type="PANTHER" id="PTHR22803">
    <property type="entry name" value="MANNOSE, PHOSPHOLIPASE, LECTIN RECEPTOR RELATED"/>
    <property type="match status" value="1"/>
</dbReference>
<dbReference type="InterPro" id="IPR016187">
    <property type="entry name" value="CTDL_fold"/>
</dbReference>
<feature type="signal peptide" evidence="2">
    <location>
        <begin position="1"/>
        <end position="19"/>
    </location>
</feature>
<dbReference type="WBParaSite" id="MBELARI_LOCUS2492">
    <property type="protein sequence ID" value="MBELARI_LOCUS2492"/>
    <property type="gene ID" value="MBELARI_LOCUS2492"/>
</dbReference>
<feature type="coiled-coil region" evidence="1">
    <location>
        <begin position="147"/>
        <end position="223"/>
    </location>
</feature>
<evidence type="ECO:0000256" key="1">
    <source>
        <dbReference type="SAM" id="Coils"/>
    </source>
</evidence>
<dbReference type="SMART" id="SM00034">
    <property type="entry name" value="CLECT"/>
    <property type="match status" value="1"/>
</dbReference>
<dbReference type="Proteomes" id="UP000887575">
    <property type="component" value="Unassembled WGS sequence"/>
</dbReference>
<evidence type="ECO:0000313" key="5">
    <source>
        <dbReference type="WBParaSite" id="MBELARI_LOCUS2492"/>
    </source>
</evidence>
<dbReference type="Gene3D" id="3.10.100.10">
    <property type="entry name" value="Mannose-Binding Protein A, subunit A"/>
    <property type="match status" value="1"/>
</dbReference>
<dbReference type="SUPFAM" id="SSF56436">
    <property type="entry name" value="C-type lectin-like"/>
    <property type="match status" value="1"/>
</dbReference>
<evidence type="ECO:0000313" key="4">
    <source>
        <dbReference type="Proteomes" id="UP000887575"/>
    </source>
</evidence>
<dbReference type="InterPro" id="IPR016186">
    <property type="entry name" value="C-type_lectin-like/link_sf"/>
</dbReference>
<reference evidence="5" key="1">
    <citation type="submission" date="2024-02" db="UniProtKB">
        <authorList>
            <consortium name="WormBaseParasite"/>
        </authorList>
    </citation>
    <scope>IDENTIFICATION</scope>
</reference>
<dbReference type="InterPro" id="IPR001304">
    <property type="entry name" value="C-type_lectin-like"/>
</dbReference>
<organism evidence="4 5">
    <name type="scientific">Mesorhabditis belari</name>
    <dbReference type="NCBI Taxonomy" id="2138241"/>
    <lineage>
        <taxon>Eukaryota</taxon>
        <taxon>Metazoa</taxon>
        <taxon>Ecdysozoa</taxon>
        <taxon>Nematoda</taxon>
        <taxon>Chromadorea</taxon>
        <taxon>Rhabditida</taxon>
        <taxon>Rhabditina</taxon>
        <taxon>Rhabditomorpha</taxon>
        <taxon>Rhabditoidea</taxon>
        <taxon>Rhabditidae</taxon>
        <taxon>Mesorhabditinae</taxon>
        <taxon>Mesorhabditis</taxon>
    </lineage>
</organism>
<dbReference type="CDD" id="cd00037">
    <property type="entry name" value="CLECT"/>
    <property type="match status" value="1"/>
</dbReference>
<dbReference type="Gene3D" id="1.20.5.170">
    <property type="match status" value="1"/>
</dbReference>
<proteinExistence type="predicted"/>
<dbReference type="PROSITE" id="PS50041">
    <property type="entry name" value="C_TYPE_LECTIN_2"/>
    <property type="match status" value="1"/>
</dbReference>
<protein>
    <recommendedName>
        <fullName evidence="3">C-type lectin domain-containing protein</fullName>
    </recommendedName>
</protein>